<dbReference type="PROSITE" id="PS51762">
    <property type="entry name" value="GH16_2"/>
    <property type="match status" value="1"/>
</dbReference>
<dbReference type="InterPro" id="IPR010713">
    <property type="entry name" value="XET_C"/>
</dbReference>
<dbReference type="Gene3D" id="2.60.120.200">
    <property type="match status" value="2"/>
</dbReference>
<evidence type="ECO:0000256" key="3">
    <source>
        <dbReference type="ARBA" id="ARBA00022801"/>
    </source>
</evidence>
<keyword evidence="4" id="KW-1015">Disulfide bond</keyword>
<gene>
    <name evidence="11" type="ORF">BAE44_0006123</name>
</gene>
<dbReference type="AlphaFoldDB" id="A0A1E5W5Z4"/>
<evidence type="ECO:0000256" key="1">
    <source>
        <dbReference type="ARBA" id="ARBA00012152"/>
    </source>
</evidence>
<feature type="chain" id="PRO_5009188848" description="xyloglucan:xyloglucosyl transferase" evidence="9">
    <location>
        <begin position="33"/>
        <end position="481"/>
    </location>
</feature>
<dbReference type="GO" id="GO:0016762">
    <property type="term" value="F:xyloglucan:xyloglucosyl transferase activity"/>
    <property type="evidence" value="ECO:0007669"/>
    <property type="project" value="UniProtKB-EC"/>
</dbReference>
<dbReference type="InterPro" id="IPR013320">
    <property type="entry name" value="ConA-like_dom_sf"/>
</dbReference>
<protein>
    <recommendedName>
        <fullName evidence="1">xyloglucan:xyloglucosyl transferase</fullName>
        <ecNumber evidence="1">2.4.1.207</ecNumber>
    </recommendedName>
</protein>
<feature type="domain" description="GH16" evidence="10">
    <location>
        <begin position="1"/>
        <end position="226"/>
    </location>
</feature>
<dbReference type="GO" id="GO:0048046">
    <property type="term" value="C:apoplast"/>
    <property type="evidence" value="ECO:0007669"/>
    <property type="project" value="InterPro"/>
</dbReference>
<evidence type="ECO:0000256" key="6">
    <source>
        <dbReference type="ARBA" id="ARBA00023295"/>
    </source>
</evidence>
<sequence>MALPFSPSELCHGLLLAGVAVLLAGSMQLCAATLDEDIELIWGASHTYFFMDGDQESLALSLDDQQGSCFRSKDTYLYATISMDIKLVEGNSAGVVGTIYTISEGPWSCHDEIDLEFLGNVSGQPITLHTNFFANGVGGREQQFYLWFDPTADYHTYTIEWNPKYIVIRVDGKTIRAFKNYQDQGIPYPTWQPQRVYGSLWDADEWATEGGLIKTDWSNQPFVAYYRNYNATWCRPSPGVAWCGDEPKNSTRFDLDQQTLADLQWVNANYKIYDYCTDHKRFNESDFPKECYLQRADGLMKKRMPLIFEVKELAKLVRTGQWPVAASYVIGFLRWDSTSDEATVLLLFLQDLMALNDFADGVTIMARLLSDWAFLNWRLIRNKAAEMVYKTPELKDSLHFPRGPHNLCHVVPIRSSWSVDGVPVRVSRKHEPAGVPYLSGQAMRVHGSLWNGESWATQRARVKTNWPAAPFVFFRESFASW</sequence>
<evidence type="ECO:0000256" key="7">
    <source>
        <dbReference type="ARBA" id="ARBA00034022"/>
    </source>
</evidence>
<dbReference type="GO" id="GO:0010411">
    <property type="term" value="P:xyloglucan metabolic process"/>
    <property type="evidence" value="ECO:0007669"/>
    <property type="project" value="InterPro"/>
</dbReference>
<dbReference type="InterPro" id="IPR008263">
    <property type="entry name" value="GH16_AS"/>
</dbReference>
<dbReference type="SUPFAM" id="SSF49899">
    <property type="entry name" value="Concanavalin A-like lectins/glucanases"/>
    <property type="match status" value="2"/>
</dbReference>
<feature type="signal peptide" evidence="9">
    <location>
        <begin position="1"/>
        <end position="32"/>
    </location>
</feature>
<dbReference type="InterPro" id="IPR016455">
    <property type="entry name" value="XTH"/>
</dbReference>
<dbReference type="PRINTS" id="PR00737">
    <property type="entry name" value="GLHYDRLASE16"/>
</dbReference>
<keyword evidence="12" id="KW-1185">Reference proteome</keyword>
<dbReference type="OrthoDB" id="4781at2759"/>
<comment type="caution">
    <text evidence="11">The sequence shown here is derived from an EMBL/GenBank/DDBJ whole genome shotgun (WGS) entry which is preliminary data.</text>
</comment>
<evidence type="ECO:0000256" key="5">
    <source>
        <dbReference type="ARBA" id="ARBA00023180"/>
    </source>
</evidence>
<organism evidence="11 12">
    <name type="scientific">Dichanthelium oligosanthes</name>
    <dbReference type="NCBI Taxonomy" id="888268"/>
    <lineage>
        <taxon>Eukaryota</taxon>
        <taxon>Viridiplantae</taxon>
        <taxon>Streptophyta</taxon>
        <taxon>Embryophyta</taxon>
        <taxon>Tracheophyta</taxon>
        <taxon>Spermatophyta</taxon>
        <taxon>Magnoliopsida</taxon>
        <taxon>Liliopsida</taxon>
        <taxon>Poales</taxon>
        <taxon>Poaceae</taxon>
        <taxon>PACMAD clade</taxon>
        <taxon>Panicoideae</taxon>
        <taxon>Panicodae</taxon>
        <taxon>Paniceae</taxon>
        <taxon>Dichantheliinae</taxon>
        <taxon>Dichanthelium</taxon>
    </lineage>
</organism>
<proteinExistence type="predicted"/>
<comment type="catalytic activity">
    <reaction evidence="7">
        <text>breaks a beta-(1-&gt;4) bond in the backbone of a xyloglucan and transfers the xyloglucanyl segment on to O-4 of the non-reducing terminal glucose residue of an acceptor, which can be a xyloglucan or an oligosaccharide of xyloglucan.</text>
        <dbReference type="EC" id="2.4.1.207"/>
    </reaction>
</comment>
<dbReference type="Proteomes" id="UP000095767">
    <property type="component" value="Unassembled WGS sequence"/>
</dbReference>
<dbReference type="GO" id="GO:0004553">
    <property type="term" value="F:hydrolase activity, hydrolyzing O-glycosyl compounds"/>
    <property type="evidence" value="ECO:0007669"/>
    <property type="project" value="InterPro"/>
</dbReference>
<evidence type="ECO:0000256" key="4">
    <source>
        <dbReference type="ARBA" id="ARBA00023157"/>
    </source>
</evidence>
<accession>A0A1E5W5Z4</accession>
<dbReference type="InterPro" id="IPR008264">
    <property type="entry name" value="Beta_glucanase"/>
</dbReference>
<keyword evidence="6" id="KW-0326">Glycosidase</keyword>
<keyword evidence="3 11" id="KW-0378">Hydrolase</keyword>
<dbReference type="Pfam" id="PF00722">
    <property type="entry name" value="Glyco_hydro_16"/>
    <property type="match status" value="2"/>
</dbReference>
<feature type="active site" description="Nucleophile" evidence="8">
    <location>
        <position position="112"/>
    </location>
</feature>
<dbReference type="InterPro" id="IPR044791">
    <property type="entry name" value="Beta-glucanase/XTH"/>
</dbReference>
<keyword evidence="5" id="KW-0325">Glycoprotein</keyword>
<dbReference type="CDD" id="cd02176">
    <property type="entry name" value="GH16_XET"/>
    <property type="match status" value="1"/>
</dbReference>
<dbReference type="InterPro" id="IPR000757">
    <property type="entry name" value="Beta-glucanase-like"/>
</dbReference>
<dbReference type="PROSITE" id="PS01034">
    <property type="entry name" value="GH16_1"/>
    <property type="match status" value="1"/>
</dbReference>
<keyword evidence="9" id="KW-0732">Signal</keyword>
<reference evidence="11 12" key="1">
    <citation type="submission" date="2016-09" db="EMBL/GenBank/DDBJ databases">
        <title>The draft genome of Dichanthelium oligosanthes: A C3 panicoid grass species.</title>
        <authorList>
            <person name="Studer A.J."/>
            <person name="Schnable J.C."/>
            <person name="Brutnell T.P."/>
        </authorList>
    </citation>
    <scope>NUCLEOTIDE SEQUENCE [LARGE SCALE GENOMIC DNA]</scope>
    <source>
        <strain evidence="12">cv. Kellogg 1175</strain>
        <tissue evidence="11">Leaf</tissue>
    </source>
</reference>
<evidence type="ECO:0000313" key="12">
    <source>
        <dbReference type="Proteomes" id="UP000095767"/>
    </source>
</evidence>
<dbReference type="STRING" id="888268.A0A1E5W5Z4"/>
<keyword evidence="2" id="KW-0808">Transferase</keyword>
<evidence type="ECO:0000313" key="11">
    <source>
        <dbReference type="EMBL" id="OEL32853.1"/>
    </source>
</evidence>
<evidence type="ECO:0000259" key="10">
    <source>
        <dbReference type="PROSITE" id="PS51762"/>
    </source>
</evidence>
<dbReference type="PANTHER" id="PTHR31062">
    <property type="entry name" value="XYLOGLUCAN ENDOTRANSGLUCOSYLASE/HYDROLASE PROTEIN 8-RELATED"/>
    <property type="match status" value="1"/>
</dbReference>
<dbReference type="Pfam" id="PF06955">
    <property type="entry name" value="XET_C"/>
    <property type="match status" value="1"/>
</dbReference>
<evidence type="ECO:0000256" key="8">
    <source>
        <dbReference type="PIRSR" id="PIRSR608264-1"/>
    </source>
</evidence>
<feature type="active site" description="Proton donor" evidence="8">
    <location>
        <position position="116"/>
    </location>
</feature>
<dbReference type="EC" id="2.4.1.207" evidence="1"/>
<name>A0A1E5W5Z4_9POAL</name>
<dbReference type="GO" id="GO:0042546">
    <property type="term" value="P:cell wall biogenesis"/>
    <property type="evidence" value="ECO:0007669"/>
    <property type="project" value="InterPro"/>
</dbReference>
<evidence type="ECO:0000256" key="9">
    <source>
        <dbReference type="SAM" id="SignalP"/>
    </source>
</evidence>
<dbReference type="EMBL" id="LWDX02020299">
    <property type="protein sequence ID" value="OEL32853.1"/>
    <property type="molecule type" value="Genomic_DNA"/>
</dbReference>
<evidence type="ECO:0000256" key="2">
    <source>
        <dbReference type="ARBA" id="ARBA00022679"/>
    </source>
</evidence>